<comment type="caution">
    <text evidence="2">The sequence shown here is derived from an EMBL/GenBank/DDBJ whole genome shotgun (WGS) entry which is preliminary data.</text>
</comment>
<feature type="compositionally biased region" description="Polar residues" evidence="1">
    <location>
        <begin position="107"/>
        <end position="117"/>
    </location>
</feature>
<protein>
    <submittedName>
        <fullName evidence="2">Uncharacterized protein</fullName>
    </submittedName>
</protein>
<accession>A0AAV7PYL1</accession>
<evidence type="ECO:0000313" key="2">
    <source>
        <dbReference type="EMBL" id="KAJ1132352.1"/>
    </source>
</evidence>
<dbReference type="EMBL" id="JANPWB010000011">
    <property type="protein sequence ID" value="KAJ1132352.1"/>
    <property type="molecule type" value="Genomic_DNA"/>
</dbReference>
<name>A0AAV7PYL1_PLEWA</name>
<sequence>MSHGPHPGGNSQLPESSGPSRGRRIKGRRPPRSLAAQDQRRAPVLQRQRSLCVSAGAPRPGVRAAMQGIPGGPSSSRCVRREPTWSPSGAWAPGCNDLWLIGGTSSWGTLQGPTNKGTGPETVVYSGG</sequence>
<organism evidence="2 3">
    <name type="scientific">Pleurodeles waltl</name>
    <name type="common">Iberian ribbed newt</name>
    <dbReference type="NCBI Taxonomy" id="8319"/>
    <lineage>
        <taxon>Eukaryota</taxon>
        <taxon>Metazoa</taxon>
        <taxon>Chordata</taxon>
        <taxon>Craniata</taxon>
        <taxon>Vertebrata</taxon>
        <taxon>Euteleostomi</taxon>
        <taxon>Amphibia</taxon>
        <taxon>Batrachia</taxon>
        <taxon>Caudata</taxon>
        <taxon>Salamandroidea</taxon>
        <taxon>Salamandridae</taxon>
        <taxon>Pleurodelinae</taxon>
        <taxon>Pleurodeles</taxon>
    </lineage>
</organism>
<feature type="region of interest" description="Disordered" evidence="1">
    <location>
        <begin position="1"/>
        <end position="87"/>
    </location>
</feature>
<feature type="compositionally biased region" description="Basic residues" evidence="1">
    <location>
        <begin position="21"/>
        <end position="31"/>
    </location>
</feature>
<dbReference type="AlphaFoldDB" id="A0AAV7PYL1"/>
<evidence type="ECO:0000256" key="1">
    <source>
        <dbReference type="SAM" id="MobiDB-lite"/>
    </source>
</evidence>
<keyword evidence="3" id="KW-1185">Reference proteome</keyword>
<feature type="region of interest" description="Disordered" evidence="1">
    <location>
        <begin position="107"/>
        <end position="128"/>
    </location>
</feature>
<proteinExistence type="predicted"/>
<evidence type="ECO:0000313" key="3">
    <source>
        <dbReference type="Proteomes" id="UP001066276"/>
    </source>
</evidence>
<reference evidence="2" key="1">
    <citation type="journal article" date="2022" name="bioRxiv">
        <title>Sequencing and chromosome-scale assembly of the giantPleurodeles waltlgenome.</title>
        <authorList>
            <person name="Brown T."/>
            <person name="Elewa A."/>
            <person name="Iarovenko S."/>
            <person name="Subramanian E."/>
            <person name="Araus A.J."/>
            <person name="Petzold A."/>
            <person name="Susuki M."/>
            <person name="Suzuki K.-i.T."/>
            <person name="Hayashi T."/>
            <person name="Toyoda A."/>
            <person name="Oliveira C."/>
            <person name="Osipova E."/>
            <person name="Leigh N.D."/>
            <person name="Simon A."/>
            <person name="Yun M.H."/>
        </authorList>
    </citation>
    <scope>NUCLEOTIDE SEQUENCE</scope>
    <source>
        <strain evidence="2">20211129_DDA</strain>
        <tissue evidence="2">Liver</tissue>
    </source>
</reference>
<dbReference type="Proteomes" id="UP001066276">
    <property type="component" value="Chromosome 7"/>
</dbReference>
<gene>
    <name evidence="2" type="ORF">NDU88_010666</name>
</gene>